<reference evidence="12 13" key="1">
    <citation type="submission" date="2017-08" db="EMBL/GenBank/DDBJ databases">
        <title>Mesorhizobium wenxinae sp. nov., a novel rhizobial species isolated from root nodules of chickpea (Cicer arietinum L.).</title>
        <authorList>
            <person name="Zhang J."/>
        </authorList>
    </citation>
    <scope>NUCLEOTIDE SEQUENCE [LARGE SCALE GENOMIC DNA]</scope>
    <source>
        <strain evidence="13">WYCCWR 10019</strain>
    </source>
</reference>
<feature type="transmembrane region" description="Helical" evidence="8">
    <location>
        <begin position="287"/>
        <end position="310"/>
    </location>
</feature>
<dbReference type="Pfam" id="PF00924">
    <property type="entry name" value="MS_channel_2nd"/>
    <property type="match status" value="1"/>
</dbReference>
<comment type="subcellular location">
    <subcellularLocation>
        <location evidence="1">Cell membrane</location>
        <topology evidence="1">Multi-pass membrane protein</topology>
    </subcellularLocation>
</comment>
<feature type="chain" id="PRO_5012108634" evidence="9">
    <location>
        <begin position="25"/>
        <end position="829"/>
    </location>
</feature>
<keyword evidence="3" id="KW-1003">Cell membrane</keyword>
<comment type="caution">
    <text evidence="12">The sequence shown here is derived from an EMBL/GenBank/DDBJ whole genome shotgun (WGS) entry which is preliminary data.</text>
</comment>
<evidence type="ECO:0000256" key="8">
    <source>
        <dbReference type="SAM" id="Phobius"/>
    </source>
</evidence>
<feature type="domain" description="Mechanosensitive ion channel MscS" evidence="10">
    <location>
        <begin position="615"/>
        <end position="682"/>
    </location>
</feature>
<feature type="transmembrane region" description="Helical" evidence="8">
    <location>
        <begin position="478"/>
        <end position="502"/>
    </location>
</feature>
<protein>
    <submittedName>
        <fullName evidence="12">Mechanosensitive ion channel protein</fullName>
    </submittedName>
</protein>
<organism evidence="12 13">
    <name type="scientific">Mesorhizobium wenxiniae</name>
    <dbReference type="NCBI Taxonomy" id="2014805"/>
    <lineage>
        <taxon>Bacteria</taxon>
        <taxon>Pseudomonadati</taxon>
        <taxon>Pseudomonadota</taxon>
        <taxon>Alphaproteobacteria</taxon>
        <taxon>Hyphomicrobiales</taxon>
        <taxon>Phyllobacteriaceae</taxon>
        <taxon>Mesorhizobium</taxon>
    </lineage>
</organism>
<feature type="region of interest" description="Disordered" evidence="7">
    <location>
        <begin position="809"/>
        <end position="829"/>
    </location>
</feature>
<dbReference type="Gene3D" id="1.10.287.1260">
    <property type="match status" value="1"/>
</dbReference>
<accession>A0A271KGI1</accession>
<feature type="signal peptide" evidence="9">
    <location>
        <begin position="1"/>
        <end position="24"/>
    </location>
</feature>
<evidence type="ECO:0000313" key="13">
    <source>
        <dbReference type="Proteomes" id="UP000215931"/>
    </source>
</evidence>
<dbReference type="Gene3D" id="2.30.30.60">
    <property type="match status" value="1"/>
</dbReference>
<evidence type="ECO:0000256" key="7">
    <source>
        <dbReference type="SAM" id="MobiDB-lite"/>
    </source>
</evidence>
<dbReference type="Pfam" id="PF21082">
    <property type="entry name" value="MS_channel_3rd"/>
    <property type="match status" value="1"/>
</dbReference>
<dbReference type="GO" id="GO:0005886">
    <property type="term" value="C:plasma membrane"/>
    <property type="evidence" value="ECO:0007669"/>
    <property type="project" value="UniProtKB-SubCell"/>
</dbReference>
<feature type="transmembrane region" description="Helical" evidence="8">
    <location>
        <begin position="330"/>
        <end position="350"/>
    </location>
</feature>
<dbReference type="SUPFAM" id="SSF82861">
    <property type="entry name" value="Mechanosensitive channel protein MscS (YggB), transmembrane region"/>
    <property type="match status" value="1"/>
</dbReference>
<dbReference type="InterPro" id="IPR006685">
    <property type="entry name" value="MscS_channel_2nd"/>
</dbReference>
<feature type="domain" description="Mechanosensitive ion channel MscS C-terminal" evidence="11">
    <location>
        <begin position="690"/>
        <end position="772"/>
    </location>
</feature>
<keyword evidence="4 8" id="KW-0812">Transmembrane</keyword>
<dbReference type="InterPro" id="IPR011066">
    <property type="entry name" value="MscS_channel_C_sf"/>
</dbReference>
<dbReference type="SUPFAM" id="SSF82689">
    <property type="entry name" value="Mechanosensitive channel protein MscS (YggB), C-terminal domain"/>
    <property type="match status" value="1"/>
</dbReference>
<evidence type="ECO:0000256" key="5">
    <source>
        <dbReference type="ARBA" id="ARBA00022989"/>
    </source>
</evidence>
<dbReference type="OrthoDB" id="9799209at2"/>
<dbReference type="AlphaFoldDB" id="A0A271KGI1"/>
<evidence type="ECO:0000256" key="9">
    <source>
        <dbReference type="SAM" id="SignalP"/>
    </source>
</evidence>
<evidence type="ECO:0000256" key="2">
    <source>
        <dbReference type="ARBA" id="ARBA00008017"/>
    </source>
</evidence>
<evidence type="ECO:0000256" key="3">
    <source>
        <dbReference type="ARBA" id="ARBA00022475"/>
    </source>
</evidence>
<feature type="transmembrane region" description="Helical" evidence="8">
    <location>
        <begin position="570"/>
        <end position="593"/>
    </location>
</feature>
<dbReference type="Proteomes" id="UP000215931">
    <property type="component" value="Unassembled WGS sequence"/>
</dbReference>
<name>A0A271KGI1_9HYPH</name>
<feature type="transmembrane region" description="Helical" evidence="8">
    <location>
        <begin position="208"/>
        <end position="231"/>
    </location>
</feature>
<evidence type="ECO:0000256" key="4">
    <source>
        <dbReference type="ARBA" id="ARBA00022692"/>
    </source>
</evidence>
<evidence type="ECO:0000313" key="12">
    <source>
        <dbReference type="EMBL" id="PAP94564.1"/>
    </source>
</evidence>
<sequence length="829" mass="89580">MLFRLLRFVLVLAIVASAPLSLDAAAQGLDHAASGVVADQQKILQDLTTRTDNLEKKIQEDGADDASLVDIRLQLEEMSRGALNSALAFRPRLSEINARLDQLGVPPAAGQPPEPDIVTSERQALASQKAEINAVIATAQNLSIRISGLIDKIANMRSELFRNLLTKRYVLSDALSPEVISDANGEFTGFYKAVSSWLTFAFKFKFQAVLAATLTALSLAAVLFVGGRRLFGRVFEADPSVEDPSYLSRLSVAFWSTLLPTLAVGVFLVSTVFFFNYYNVLRGDIGVFLNALVAVIAVVFCVNRLTNAALEPRLPNWRLIPVETGPARWLVRLTTAMAVVIGVNNFLSVVNDKMGSPLSLTIARSFVATIIVGVILILMGLLKPFKAPDGSWRPWPAWLRYTAVALGVFTIATALLGYIGLAIFVSLQVVVTGTILVTAYIGFLSARAISEEGGFANTSIGRWLSTNSSYEESALDQLGLVVSVAINLMIVLVFLPLILLTWGFQPGDIQAWGYKLATGLTIGSVTISVTGILTGIIVFIIGYFLTRWFQGWLDGSVMARGKVDTGVRNSIRLAVGYAGVALAALVGVSAAGIDLSNLALVAGALSLGIGFGLQNVVSNFVSGLILLAERPFKVGDWIVAGDISGTVKKISVRATEIETFQRQSVILPNSNLINNAVGNWTHRNKLGRIDIKVGVAYGSDVKQVHAVLLEIARGHPLVLKNPEPFVLFTNFGPAALEFEIRVFLADVMNGNIVQNDIRFAVLDEFADQHIEIPSAPRAVVETKKHDAWPIDDDQIEAEFAEKERAAAEAAAETKRLARSGRKTRKPDPD</sequence>
<dbReference type="PANTHER" id="PTHR30347">
    <property type="entry name" value="POTASSIUM CHANNEL RELATED"/>
    <property type="match status" value="1"/>
</dbReference>
<dbReference type="PROSITE" id="PS01246">
    <property type="entry name" value="UPF0003"/>
    <property type="match status" value="1"/>
</dbReference>
<dbReference type="InterPro" id="IPR011014">
    <property type="entry name" value="MscS_channel_TM-2"/>
</dbReference>
<dbReference type="PANTHER" id="PTHR30347:SF1">
    <property type="entry name" value="MECHANOSENSITIVE CHANNEL MSCK"/>
    <property type="match status" value="1"/>
</dbReference>
<keyword evidence="13" id="KW-1185">Reference proteome</keyword>
<feature type="transmembrane region" description="Helical" evidence="8">
    <location>
        <begin position="599"/>
        <end position="627"/>
    </location>
</feature>
<dbReference type="InterPro" id="IPR049278">
    <property type="entry name" value="MS_channel_C"/>
</dbReference>
<gene>
    <name evidence="12" type="ORF">CIT31_10300</name>
</gene>
<dbReference type="Gene3D" id="3.30.70.100">
    <property type="match status" value="1"/>
</dbReference>
<feature type="compositionally biased region" description="Basic residues" evidence="7">
    <location>
        <begin position="816"/>
        <end position="829"/>
    </location>
</feature>
<dbReference type="InterPro" id="IPR006686">
    <property type="entry name" value="MscS_channel_CS"/>
</dbReference>
<keyword evidence="6 8" id="KW-0472">Membrane</keyword>
<dbReference type="InterPro" id="IPR052702">
    <property type="entry name" value="MscS-like_channel"/>
</dbReference>
<feature type="transmembrane region" description="Helical" evidence="8">
    <location>
        <begin position="362"/>
        <end position="382"/>
    </location>
</feature>
<proteinExistence type="inferred from homology"/>
<dbReference type="GO" id="GO:0008381">
    <property type="term" value="F:mechanosensitive monoatomic ion channel activity"/>
    <property type="evidence" value="ECO:0007669"/>
    <property type="project" value="UniProtKB-ARBA"/>
</dbReference>
<feature type="transmembrane region" description="Helical" evidence="8">
    <location>
        <begin position="403"/>
        <end position="424"/>
    </location>
</feature>
<feature type="transmembrane region" description="Helical" evidence="8">
    <location>
        <begin position="430"/>
        <end position="449"/>
    </location>
</feature>
<feature type="transmembrane region" description="Helical" evidence="8">
    <location>
        <begin position="522"/>
        <end position="549"/>
    </location>
</feature>
<keyword evidence="5 8" id="KW-1133">Transmembrane helix</keyword>
<dbReference type="EMBL" id="NPKH01000020">
    <property type="protein sequence ID" value="PAP94564.1"/>
    <property type="molecule type" value="Genomic_DNA"/>
</dbReference>
<dbReference type="InterPro" id="IPR023408">
    <property type="entry name" value="MscS_beta-dom_sf"/>
</dbReference>
<evidence type="ECO:0000256" key="1">
    <source>
        <dbReference type="ARBA" id="ARBA00004651"/>
    </source>
</evidence>
<dbReference type="InterPro" id="IPR010920">
    <property type="entry name" value="LSM_dom_sf"/>
</dbReference>
<evidence type="ECO:0000256" key="6">
    <source>
        <dbReference type="ARBA" id="ARBA00023136"/>
    </source>
</evidence>
<comment type="similarity">
    <text evidence="2">Belongs to the MscS (TC 1.A.23) family.</text>
</comment>
<feature type="transmembrane region" description="Helical" evidence="8">
    <location>
        <begin position="252"/>
        <end position="275"/>
    </location>
</feature>
<keyword evidence="9" id="KW-0732">Signal</keyword>
<dbReference type="SUPFAM" id="SSF50182">
    <property type="entry name" value="Sm-like ribonucleoproteins"/>
    <property type="match status" value="1"/>
</dbReference>
<dbReference type="RefSeq" id="WP_095518535.1">
    <property type="nucleotide sequence ID" value="NZ_NPKH01000020.1"/>
</dbReference>
<evidence type="ECO:0000259" key="10">
    <source>
        <dbReference type="Pfam" id="PF00924"/>
    </source>
</evidence>
<evidence type="ECO:0000259" key="11">
    <source>
        <dbReference type="Pfam" id="PF21082"/>
    </source>
</evidence>